<comment type="caution">
    <text evidence="2">The sequence shown here is derived from an EMBL/GenBank/DDBJ whole genome shotgun (WGS) entry which is preliminary data.</text>
</comment>
<accession>A0ABS5B607</accession>
<reference evidence="2 3" key="1">
    <citation type="submission" date="2018-02" db="EMBL/GenBank/DDBJ databases">
        <title>Draft genome sequence of Streptococcus oricebi CCUG 70868T type strain.</title>
        <authorList>
            <person name="Mendez V."/>
            <person name="Salva-Serra F."/>
            <person name="Jaen-Luchoro D."/>
            <person name="Gonzales-Siles L."/>
            <person name="Karlsson R."/>
            <person name="Engstrom-Jakobsson H."/>
            <person name="Busquets A."/>
            <person name="Gomila M."/>
            <person name="Pineiro-Iglesias B."/>
            <person name="Bennasar-Figueras A."/>
            <person name="Seeger M."/>
            <person name="Moore E."/>
        </authorList>
    </citation>
    <scope>NUCLEOTIDE SEQUENCE [LARGE SCALE GENOMIC DNA]</scope>
    <source>
        <strain evidence="2 3">CCUG 70868</strain>
    </source>
</reference>
<organism evidence="2 3">
    <name type="scientific">Streptococcus oricebi</name>
    <dbReference type="NCBI Taxonomy" id="1547447"/>
    <lineage>
        <taxon>Bacteria</taxon>
        <taxon>Bacillati</taxon>
        <taxon>Bacillota</taxon>
        <taxon>Bacilli</taxon>
        <taxon>Lactobacillales</taxon>
        <taxon>Streptococcaceae</taxon>
        <taxon>Streptococcus</taxon>
    </lineage>
</organism>
<evidence type="ECO:0000313" key="3">
    <source>
        <dbReference type="Proteomes" id="UP001519296"/>
    </source>
</evidence>
<gene>
    <name evidence="2" type="ORF">C4K46_09970</name>
</gene>
<feature type="transmembrane region" description="Helical" evidence="1">
    <location>
        <begin position="12"/>
        <end position="33"/>
    </location>
</feature>
<evidence type="ECO:0000313" key="2">
    <source>
        <dbReference type="EMBL" id="MBP2624263.1"/>
    </source>
</evidence>
<dbReference type="EMBL" id="PRDG01000006">
    <property type="protein sequence ID" value="MBP2624263.1"/>
    <property type="molecule type" value="Genomic_DNA"/>
</dbReference>
<evidence type="ECO:0000256" key="1">
    <source>
        <dbReference type="SAM" id="Phobius"/>
    </source>
</evidence>
<keyword evidence="1" id="KW-0812">Transmembrane</keyword>
<keyword evidence="1" id="KW-1133">Transmembrane helix</keyword>
<name>A0ABS5B607_9STRE</name>
<proteinExistence type="predicted"/>
<sequence>MVLVPLRQLYQYITYLVPCQYFLTPFFTFFEIIKKRAEFAKSTSIGFLGKLRTLYLFFKK</sequence>
<keyword evidence="3" id="KW-1185">Reference proteome</keyword>
<protein>
    <submittedName>
        <fullName evidence="2">Uncharacterized protein</fullName>
    </submittedName>
</protein>
<dbReference type="Proteomes" id="UP001519296">
    <property type="component" value="Unassembled WGS sequence"/>
</dbReference>
<keyword evidence="1" id="KW-0472">Membrane</keyword>